<evidence type="ECO:0000256" key="2">
    <source>
        <dbReference type="ARBA" id="ARBA00022705"/>
    </source>
</evidence>
<comment type="similarity">
    <text evidence="1">Belongs to the activator 1 small subunits family.</text>
</comment>
<proteinExistence type="inferred from homology"/>
<dbReference type="PANTHER" id="PTHR11669">
    <property type="entry name" value="REPLICATION FACTOR C / DNA POLYMERASE III GAMMA-TAU SUBUNIT"/>
    <property type="match status" value="1"/>
</dbReference>
<dbReference type="GO" id="GO:0006261">
    <property type="term" value="P:DNA-templated DNA replication"/>
    <property type="evidence" value="ECO:0007669"/>
    <property type="project" value="TreeGrafter"/>
</dbReference>
<evidence type="ECO:0000256" key="4">
    <source>
        <dbReference type="ARBA" id="ARBA00022840"/>
    </source>
</evidence>
<evidence type="ECO:0000256" key="3">
    <source>
        <dbReference type="ARBA" id="ARBA00022741"/>
    </source>
</evidence>
<dbReference type="Pfam" id="PF08542">
    <property type="entry name" value="Rep_fac_C"/>
    <property type="match status" value="1"/>
</dbReference>
<dbReference type="AlphaFoldDB" id="A0A8T0A3G5"/>
<dbReference type="GO" id="GO:0006281">
    <property type="term" value="P:DNA repair"/>
    <property type="evidence" value="ECO:0007669"/>
    <property type="project" value="TreeGrafter"/>
</dbReference>
<comment type="caution">
    <text evidence="6">The sequence shown here is derived from an EMBL/GenBank/DDBJ whole genome shotgun (WGS) entry which is preliminary data.</text>
</comment>
<dbReference type="InterPro" id="IPR027417">
    <property type="entry name" value="P-loop_NTPase"/>
</dbReference>
<dbReference type="InterPro" id="IPR050238">
    <property type="entry name" value="DNA_Rep/Repair_Clamp_Loader"/>
</dbReference>
<dbReference type="Pfam" id="PF21960">
    <property type="entry name" value="RCF1-5-like_lid"/>
    <property type="match status" value="1"/>
</dbReference>
<keyword evidence="2" id="KW-0235">DNA replication</keyword>
<keyword evidence="7" id="KW-1185">Reference proteome</keyword>
<dbReference type="GO" id="GO:0005634">
    <property type="term" value="C:nucleus"/>
    <property type="evidence" value="ECO:0007669"/>
    <property type="project" value="TreeGrafter"/>
</dbReference>
<dbReference type="GO" id="GO:0005524">
    <property type="term" value="F:ATP binding"/>
    <property type="evidence" value="ECO:0007669"/>
    <property type="project" value="UniProtKB-KW"/>
</dbReference>
<protein>
    <submittedName>
        <fullName evidence="6">AAA domain-containing protein</fullName>
    </submittedName>
</protein>
<keyword evidence="3" id="KW-0547">Nucleotide-binding</keyword>
<dbReference type="SMART" id="SM00382">
    <property type="entry name" value="AAA"/>
    <property type="match status" value="1"/>
</dbReference>
<evidence type="ECO:0000259" key="5">
    <source>
        <dbReference type="SMART" id="SM00382"/>
    </source>
</evidence>
<gene>
    <name evidence="6" type="ORF">Mgra_00001170</name>
</gene>
<dbReference type="Gene3D" id="1.20.272.10">
    <property type="match status" value="1"/>
</dbReference>
<dbReference type="GO" id="GO:0003689">
    <property type="term" value="F:DNA clamp loader activity"/>
    <property type="evidence" value="ECO:0007669"/>
    <property type="project" value="TreeGrafter"/>
</dbReference>
<sequence>MSISNYFQKASTTSSPQICNEGVKKSNNTTETKEVEVVEHSTIPWVEKYRPKKVEEVLCQEEVVTVLKKCLEGADLPNILFYGPPGTGKTSCAIALCRQLFPTSQLYKDRVLELNASDERGINVVRNRIKEFARIAVSSSKSSSSKTSIVALKIVILDEADAMTGPAQSALRRTMENETQTTRFFLICNYVTRIIEPLTSRCAKFRFKPLSDEVQKERLLNISNIEGVKFDENAIEQLISISNGDLRKSITLMQSMACSAVNSSISVEDVKEMSGEIPDKEVEEFIDVVKCLDQEKMCWFSFLKKKRKKYNPTTVSIATLYARKIVRNGYNVAQLLTQLLDKFLACDLNPGKKAQIFLKIAETEKRLLDGADEYLQILDLLLTCQECFSGLED</sequence>
<dbReference type="CDD" id="cd00009">
    <property type="entry name" value="AAA"/>
    <property type="match status" value="1"/>
</dbReference>
<dbReference type="GO" id="GO:0003677">
    <property type="term" value="F:DNA binding"/>
    <property type="evidence" value="ECO:0007669"/>
    <property type="project" value="InterPro"/>
</dbReference>
<evidence type="ECO:0000313" key="7">
    <source>
        <dbReference type="Proteomes" id="UP000605970"/>
    </source>
</evidence>
<feature type="domain" description="AAA+ ATPase" evidence="5">
    <location>
        <begin position="75"/>
        <end position="213"/>
    </location>
</feature>
<accession>A0A8T0A3G5</accession>
<dbReference type="SUPFAM" id="SSF48019">
    <property type="entry name" value="post-AAA+ oligomerization domain-like"/>
    <property type="match status" value="1"/>
</dbReference>
<dbReference type="GO" id="GO:0005663">
    <property type="term" value="C:DNA replication factor C complex"/>
    <property type="evidence" value="ECO:0007669"/>
    <property type="project" value="TreeGrafter"/>
</dbReference>
<dbReference type="InterPro" id="IPR003959">
    <property type="entry name" value="ATPase_AAA_core"/>
</dbReference>
<name>A0A8T0A3G5_9BILA</name>
<organism evidence="6 7">
    <name type="scientific">Meloidogyne graminicola</name>
    <dbReference type="NCBI Taxonomy" id="189291"/>
    <lineage>
        <taxon>Eukaryota</taxon>
        <taxon>Metazoa</taxon>
        <taxon>Ecdysozoa</taxon>
        <taxon>Nematoda</taxon>
        <taxon>Chromadorea</taxon>
        <taxon>Rhabditida</taxon>
        <taxon>Tylenchina</taxon>
        <taxon>Tylenchomorpha</taxon>
        <taxon>Tylenchoidea</taxon>
        <taxon>Meloidogynidae</taxon>
        <taxon>Meloidogyninae</taxon>
        <taxon>Meloidogyne</taxon>
    </lineage>
</organism>
<dbReference type="SUPFAM" id="SSF52540">
    <property type="entry name" value="P-loop containing nucleoside triphosphate hydrolases"/>
    <property type="match status" value="1"/>
</dbReference>
<dbReference type="Gene3D" id="1.10.8.60">
    <property type="match status" value="1"/>
</dbReference>
<dbReference type="Gene3D" id="3.40.50.300">
    <property type="entry name" value="P-loop containing nucleotide triphosphate hydrolases"/>
    <property type="match status" value="1"/>
</dbReference>
<evidence type="ECO:0000256" key="1">
    <source>
        <dbReference type="ARBA" id="ARBA00005378"/>
    </source>
</evidence>
<keyword evidence="4" id="KW-0067">ATP-binding</keyword>
<dbReference type="Proteomes" id="UP000605970">
    <property type="component" value="Unassembled WGS sequence"/>
</dbReference>
<dbReference type="InterPro" id="IPR013748">
    <property type="entry name" value="Rep_factorC_C"/>
</dbReference>
<dbReference type="PANTHER" id="PTHR11669:SF20">
    <property type="entry name" value="REPLICATION FACTOR C SUBUNIT 4"/>
    <property type="match status" value="1"/>
</dbReference>
<dbReference type="InterPro" id="IPR047854">
    <property type="entry name" value="RFC_lid"/>
</dbReference>
<dbReference type="GO" id="GO:0016887">
    <property type="term" value="F:ATP hydrolysis activity"/>
    <property type="evidence" value="ECO:0007669"/>
    <property type="project" value="InterPro"/>
</dbReference>
<dbReference type="OrthoDB" id="10249205at2759"/>
<dbReference type="FunFam" id="3.40.50.300:FF:000129">
    <property type="entry name" value="Replication factor C subunit 5"/>
    <property type="match status" value="1"/>
</dbReference>
<dbReference type="InterPro" id="IPR008921">
    <property type="entry name" value="DNA_pol3_clamp-load_cplx_C"/>
</dbReference>
<dbReference type="CDD" id="cd18140">
    <property type="entry name" value="HLD_clamp_RFC"/>
    <property type="match status" value="1"/>
</dbReference>
<evidence type="ECO:0000313" key="6">
    <source>
        <dbReference type="EMBL" id="KAF7639493.1"/>
    </source>
</evidence>
<dbReference type="EMBL" id="JABEBT010000005">
    <property type="protein sequence ID" value="KAF7639493.1"/>
    <property type="molecule type" value="Genomic_DNA"/>
</dbReference>
<reference evidence="6" key="1">
    <citation type="journal article" date="2020" name="Ecol. Evol.">
        <title>Genome structure and content of the rice root-knot nematode (Meloidogyne graminicola).</title>
        <authorList>
            <person name="Phan N.T."/>
            <person name="Danchin E.G.J."/>
            <person name="Klopp C."/>
            <person name="Perfus-Barbeoch L."/>
            <person name="Kozlowski D.K."/>
            <person name="Koutsovoulos G.D."/>
            <person name="Lopez-Roques C."/>
            <person name="Bouchez O."/>
            <person name="Zahm M."/>
            <person name="Besnard G."/>
            <person name="Bellafiore S."/>
        </authorList>
    </citation>
    <scope>NUCLEOTIDE SEQUENCE</scope>
    <source>
        <strain evidence="6">VN-18</strain>
    </source>
</reference>
<dbReference type="InterPro" id="IPR003593">
    <property type="entry name" value="AAA+_ATPase"/>
</dbReference>
<dbReference type="Pfam" id="PF00004">
    <property type="entry name" value="AAA"/>
    <property type="match status" value="1"/>
</dbReference>